<keyword evidence="5 8" id="KW-1133">Transmembrane helix</keyword>
<dbReference type="GO" id="GO:0022857">
    <property type="term" value="F:transmembrane transporter activity"/>
    <property type="evidence" value="ECO:0007669"/>
    <property type="project" value="InterPro"/>
</dbReference>
<evidence type="ECO:0000256" key="5">
    <source>
        <dbReference type="ARBA" id="ARBA00022989"/>
    </source>
</evidence>
<keyword evidence="4 7" id="KW-0812">Transmembrane</keyword>
<dbReference type="RefSeq" id="WP_062959827.1">
    <property type="nucleotide sequence ID" value="NZ_JALLPZ010000003.1"/>
</dbReference>
<evidence type="ECO:0000313" key="12">
    <source>
        <dbReference type="Proteomes" id="UP000252266"/>
    </source>
</evidence>
<sequence length="129" mass="13723">MQLRDRNRGASPMIGLTPLIDVVFILLIFFMLASSFLDWKGFEMSVTVTDGQARSSSDVRPVTVNVDANGGLSLNGEAVPISNLAAAILRKHAGASVHLRPVNGADLQHLIVVMDALGRGGVTDVDLIE</sequence>
<evidence type="ECO:0000256" key="4">
    <source>
        <dbReference type="ARBA" id="ARBA00022692"/>
    </source>
</evidence>
<reference evidence="10 11" key="2">
    <citation type="submission" date="2017-08" db="EMBL/GenBank/DDBJ databases">
        <authorList>
            <person name="de Groot N.N."/>
        </authorList>
    </citation>
    <scope>NUCLEOTIDE SEQUENCE [LARGE SCALE GENOMIC DNA]</scope>
    <source>
        <strain evidence="10 11">USBA 78</strain>
    </source>
</reference>
<gene>
    <name evidence="10" type="ORF">SAMN05428964_10428</name>
    <name evidence="9" type="ORF">TH44_22725</name>
</gene>
<keyword evidence="6 8" id="KW-0472">Membrane</keyword>
<dbReference type="Proteomes" id="UP000252266">
    <property type="component" value="Unassembled WGS sequence"/>
</dbReference>
<keyword evidence="7" id="KW-0653">Protein transport</keyword>
<dbReference type="GO" id="GO:0005886">
    <property type="term" value="C:plasma membrane"/>
    <property type="evidence" value="ECO:0007669"/>
    <property type="project" value="UniProtKB-SubCell"/>
</dbReference>
<evidence type="ECO:0000256" key="2">
    <source>
        <dbReference type="ARBA" id="ARBA00005811"/>
    </source>
</evidence>
<dbReference type="AlphaFoldDB" id="A0A154KTR3"/>
<evidence type="ECO:0000313" key="9">
    <source>
        <dbReference type="EMBL" id="RCK44133.1"/>
    </source>
</evidence>
<organism evidence="9 12">
    <name type="scientific">Thalassospira xiamenensis</name>
    <dbReference type="NCBI Taxonomy" id="220697"/>
    <lineage>
        <taxon>Bacteria</taxon>
        <taxon>Pseudomonadati</taxon>
        <taxon>Pseudomonadota</taxon>
        <taxon>Alphaproteobacteria</taxon>
        <taxon>Rhodospirillales</taxon>
        <taxon>Thalassospiraceae</taxon>
        <taxon>Thalassospira</taxon>
    </lineage>
</organism>
<dbReference type="EMBL" id="JPWJ01000019">
    <property type="protein sequence ID" value="RCK44133.1"/>
    <property type="molecule type" value="Genomic_DNA"/>
</dbReference>
<dbReference type="PANTHER" id="PTHR30558">
    <property type="entry name" value="EXBD MEMBRANE COMPONENT OF PMF-DRIVEN MACROMOLECULE IMPORT SYSTEM"/>
    <property type="match status" value="1"/>
</dbReference>
<keyword evidence="7" id="KW-0813">Transport</keyword>
<evidence type="ECO:0000313" key="10">
    <source>
        <dbReference type="EMBL" id="SOC23278.1"/>
    </source>
</evidence>
<dbReference type="Gene3D" id="3.30.420.270">
    <property type="match status" value="1"/>
</dbReference>
<dbReference type="EMBL" id="OBMM01000004">
    <property type="protein sequence ID" value="SOC23278.1"/>
    <property type="molecule type" value="Genomic_DNA"/>
</dbReference>
<reference evidence="9 12" key="1">
    <citation type="submission" date="2014-07" db="EMBL/GenBank/DDBJ databases">
        <title>Draft genome sequence of Thalassospira xiamenensis IB13.</title>
        <authorList>
            <person name="Lai Q."/>
            <person name="Shao Z."/>
        </authorList>
    </citation>
    <scope>NUCLEOTIDE SEQUENCE [LARGE SCALE GENOMIC DNA]</scope>
    <source>
        <strain evidence="9 12">IB13</strain>
    </source>
</reference>
<evidence type="ECO:0000256" key="3">
    <source>
        <dbReference type="ARBA" id="ARBA00022475"/>
    </source>
</evidence>
<feature type="transmembrane region" description="Helical" evidence="8">
    <location>
        <begin position="12"/>
        <end position="37"/>
    </location>
</feature>
<comment type="subcellular location">
    <subcellularLocation>
        <location evidence="1">Cell membrane</location>
        <topology evidence="1">Single-pass membrane protein</topology>
    </subcellularLocation>
    <subcellularLocation>
        <location evidence="7">Cell membrane</location>
        <topology evidence="7">Single-pass type II membrane protein</topology>
    </subcellularLocation>
</comment>
<name>A0A154KTR3_9PROT</name>
<evidence type="ECO:0000256" key="8">
    <source>
        <dbReference type="SAM" id="Phobius"/>
    </source>
</evidence>
<evidence type="ECO:0000256" key="6">
    <source>
        <dbReference type="ARBA" id="ARBA00023136"/>
    </source>
</evidence>
<comment type="similarity">
    <text evidence="2 7">Belongs to the ExbD/TolR family.</text>
</comment>
<evidence type="ECO:0000313" key="11">
    <source>
        <dbReference type="Proteomes" id="UP000219068"/>
    </source>
</evidence>
<proteinExistence type="inferred from homology"/>
<protein>
    <submittedName>
        <fullName evidence="9">Biopolymer transporter ExbD</fullName>
    </submittedName>
    <submittedName>
        <fullName evidence="10">Outer membrane transport energization protein ExbD</fullName>
    </submittedName>
</protein>
<dbReference type="PANTHER" id="PTHR30558:SF3">
    <property type="entry name" value="BIOPOLYMER TRANSPORT PROTEIN EXBD-RELATED"/>
    <property type="match status" value="1"/>
</dbReference>
<evidence type="ECO:0000256" key="1">
    <source>
        <dbReference type="ARBA" id="ARBA00004162"/>
    </source>
</evidence>
<accession>A0A154KTR3</accession>
<dbReference type="Pfam" id="PF02472">
    <property type="entry name" value="ExbD"/>
    <property type="match status" value="1"/>
</dbReference>
<dbReference type="InterPro" id="IPR003400">
    <property type="entry name" value="ExbD"/>
</dbReference>
<dbReference type="GO" id="GO:0015031">
    <property type="term" value="P:protein transport"/>
    <property type="evidence" value="ECO:0007669"/>
    <property type="project" value="UniProtKB-KW"/>
</dbReference>
<evidence type="ECO:0000256" key="7">
    <source>
        <dbReference type="RuleBase" id="RU003879"/>
    </source>
</evidence>
<keyword evidence="3" id="KW-1003">Cell membrane</keyword>
<dbReference type="Proteomes" id="UP000219068">
    <property type="component" value="Unassembled WGS sequence"/>
</dbReference>